<dbReference type="SMART" id="SM00856">
    <property type="entry name" value="PMEI"/>
    <property type="match status" value="1"/>
</dbReference>
<dbReference type="CDD" id="cd15798">
    <property type="entry name" value="PMEI-like_3"/>
    <property type="match status" value="1"/>
</dbReference>
<proteinExistence type="predicted"/>
<evidence type="ECO:0000256" key="1">
    <source>
        <dbReference type="ARBA" id="ARBA00022729"/>
    </source>
</evidence>
<accession>A0AAW1JA12</accession>
<feature type="domain" description="Pectinesterase inhibitor" evidence="3">
    <location>
        <begin position="23"/>
        <end position="180"/>
    </location>
</feature>
<comment type="caution">
    <text evidence="4">The sequence shown here is derived from an EMBL/GenBank/DDBJ whole genome shotgun (WGS) entry which is preliminary data.</text>
</comment>
<dbReference type="InterPro" id="IPR051955">
    <property type="entry name" value="PME_Inhibitor"/>
</dbReference>
<dbReference type="AlphaFoldDB" id="A0AAW1JA12"/>
<evidence type="ECO:0000313" key="5">
    <source>
        <dbReference type="Proteomes" id="UP001443914"/>
    </source>
</evidence>
<protein>
    <recommendedName>
        <fullName evidence="3">Pectinesterase inhibitor domain-containing protein</fullName>
    </recommendedName>
</protein>
<dbReference type="NCBIfam" id="TIGR01614">
    <property type="entry name" value="PME_inhib"/>
    <property type="match status" value="1"/>
</dbReference>
<evidence type="ECO:0000259" key="3">
    <source>
        <dbReference type="SMART" id="SM00856"/>
    </source>
</evidence>
<dbReference type="PANTHER" id="PTHR31080:SF117">
    <property type="entry name" value="PLANT INVERTASE_PECTIN METHYLESTERASE INHIBITOR SUPERFAMILY PROTEIN"/>
    <property type="match status" value="1"/>
</dbReference>
<reference evidence="4" key="1">
    <citation type="submission" date="2024-03" db="EMBL/GenBank/DDBJ databases">
        <title>WGS assembly of Saponaria officinalis var. Norfolk2.</title>
        <authorList>
            <person name="Jenkins J."/>
            <person name="Shu S."/>
            <person name="Grimwood J."/>
            <person name="Barry K."/>
            <person name="Goodstein D."/>
            <person name="Schmutz J."/>
            <person name="Leebens-Mack J."/>
            <person name="Osbourn A."/>
        </authorList>
    </citation>
    <scope>NUCLEOTIDE SEQUENCE [LARGE SCALE GENOMIC DNA]</scope>
    <source>
        <strain evidence="4">JIC</strain>
    </source>
</reference>
<gene>
    <name evidence="4" type="ORF">RND81_08G125400</name>
</gene>
<dbReference type="Gene3D" id="1.20.140.40">
    <property type="entry name" value="Invertase/pectin methylesterase inhibitor family protein"/>
    <property type="match status" value="1"/>
</dbReference>
<sequence>MKSTSLFLIFLISLSLIINHSLAKSNFIKKCCTTTSYPKLCYYTLSPYEPEIKNNPKNLATKALTVALTTARSTNQAMVRLSKHRGLTPKEASALTDCTMAVSNSEAQLQRSIQEMSRPSSSAEKAVQASDVQTWTSTALTYAGTCMECFSGNDMNGNVKLIVRRQIDRLTQFTSIALALVNNSYGTRTKGHHHEHP</sequence>
<dbReference type="InterPro" id="IPR006501">
    <property type="entry name" value="Pectinesterase_inhib_dom"/>
</dbReference>
<feature type="signal peptide" evidence="2">
    <location>
        <begin position="1"/>
        <end position="23"/>
    </location>
</feature>
<organism evidence="4 5">
    <name type="scientific">Saponaria officinalis</name>
    <name type="common">Common soapwort</name>
    <name type="synonym">Lychnis saponaria</name>
    <dbReference type="NCBI Taxonomy" id="3572"/>
    <lineage>
        <taxon>Eukaryota</taxon>
        <taxon>Viridiplantae</taxon>
        <taxon>Streptophyta</taxon>
        <taxon>Embryophyta</taxon>
        <taxon>Tracheophyta</taxon>
        <taxon>Spermatophyta</taxon>
        <taxon>Magnoliopsida</taxon>
        <taxon>eudicotyledons</taxon>
        <taxon>Gunneridae</taxon>
        <taxon>Pentapetalae</taxon>
        <taxon>Caryophyllales</taxon>
        <taxon>Caryophyllaceae</taxon>
        <taxon>Caryophylleae</taxon>
        <taxon>Saponaria</taxon>
    </lineage>
</organism>
<feature type="chain" id="PRO_5043430141" description="Pectinesterase inhibitor domain-containing protein" evidence="2">
    <location>
        <begin position="24"/>
        <end position="197"/>
    </location>
</feature>
<dbReference type="EMBL" id="JBDFQZ010000008">
    <property type="protein sequence ID" value="KAK9698711.1"/>
    <property type="molecule type" value="Genomic_DNA"/>
</dbReference>
<evidence type="ECO:0000256" key="2">
    <source>
        <dbReference type="SAM" id="SignalP"/>
    </source>
</evidence>
<name>A0AAW1JA12_SAPOF</name>
<dbReference type="Pfam" id="PF04043">
    <property type="entry name" value="PMEI"/>
    <property type="match status" value="1"/>
</dbReference>
<keyword evidence="1 2" id="KW-0732">Signal</keyword>
<dbReference type="InterPro" id="IPR035513">
    <property type="entry name" value="Invertase/methylesterase_inhib"/>
</dbReference>
<dbReference type="GO" id="GO:0004857">
    <property type="term" value="F:enzyme inhibitor activity"/>
    <property type="evidence" value="ECO:0007669"/>
    <property type="project" value="InterPro"/>
</dbReference>
<keyword evidence="5" id="KW-1185">Reference proteome</keyword>
<dbReference type="PANTHER" id="PTHR31080">
    <property type="entry name" value="PECTINESTERASE INHIBITOR-LIKE"/>
    <property type="match status" value="1"/>
</dbReference>
<dbReference type="SUPFAM" id="SSF101148">
    <property type="entry name" value="Plant invertase/pectin methylesterase inhibitor"/>
    <property type="match status" value="1"/>
</dbReference>
<evidence type="ECO:0000313" key="4">
    <source>
        <dbReference type="EMBL" id="KAK9698711.1"/>
    </source>
</evidence>
<dbReference type="Proteomes" id="UP001443914">
    <property type="component" value="Unassembled WGS sequence"/>
</dbReference>